<dbReference type="HOGENOM" id="CLU_126319_0_1_1"/>
<comment type="subunit">
    <text evidence="4">Heterodimer of an alpha and a beta chain.</text>
</comment>
<dbReference type="GO" id="GO:0001556">
    <property type="term" value="P:oocyte maturation"/>
    <property type="evidence" value="ECO:0007669"/>
    <property type="project" value="Ensembl"/>
</dbReference>
<dbReference type="InParanoid" id="W5NEA6"/>
<dbReference type="GO" id="GO:0007186">
    <property type="term" value="P:G protein-coupled receptor signaling pathway"/>
    <property type="evidence" value="ECO:0000318"/>
    <property type="project" value="GO_Central"/>
</dbReference>
<evidence type="ECO:0000256" key="1">
    <source>
        <dbReference type="ARBA" id="ARBA00003920"/>
    </source>
</evidence>
<dbReference type="SMART" id="SM00068">
    <property type="entry name" value="GHB"/>
    <property type="match status" value="1"/>
</dbReference>
<dbReference type="GO" id="GO:0005615">
    <property type="term" value="C:extracellular space"/>
    <property type="evidence" value="ECO:0000318"/>
    <property type="project" value="GO_Central"/>
</dbReference>
<dbReference type="GO" id="GO:0007530">
    <property type="term" value="P:sex determination"/>
    <property type="evidence" value="ECO:0007669"/>
    <property type="project" value="Ensembl"/>
</dbReference>
<dbReference type="PROSITE" id="PS00689">
    <property type="entry name" value="GLYCO_HORMONE_BETA_2"/>
    <property type="match status" value="1"/>
</dbReference>
<dbReference type="InterPro" id="IPR029034">
    <property type="entry name" value="Cystine-knot_cytokine"/>
</dbReference>
<dbReference type="GO" id="GO:0010817">
    <property type="term" value="P:regulation of hormone levels"/>
    <property type="evidence" value="ECO:0007669"/>
    <property type="project" value="UniProtKB-ARBA"/>
</dbReference>
<dbReference type="PANTHER" id="PTHR11515:SF11">
    <property type="entry name" value="LUTROPIN SUBUNIT BETA"/>
    <property type="match status" value="1"/>
</dbReference>
<reference evidence="13" key="1">
    <citation type="submission" date="2011-12" db="EMBL/GenBank/DDBJ databases">
        <title>The Draft Genome of Lepisosteus oculatus.</title>
        <authorList>
            <consortium name="The Broad Institute Genome Assembly &amp; Analysis Group"/>
            <consortium name="Computational R&amp;D Group"/>
            <consortium name="and Sequencing Platform"/>
            <person name="Di Palma F."/>
            <person name="Alfoldi J."/>
            <person name="Johnson J."/>
            <person name="Berlin A."/>
            <person name="Gnerre S."/>
            <person name="Jaffe D."/>
            <person name="MacCallum I."/>
            <person name="Young S."/>
            <person name="Walker B.J."/>
            <person name="Lander E.S."/>
            <person name="Lindblad-Toh K."/>
        </authorList>
    </citation>
    <scope>NUCLEOTIDE SEQUENCE [LARGE SCALE GENOMIC DNA]</scope>
</reference>
<accession>W5NEA6</accession>
<feature type="chain" id="PRO_5004869213" evidence="10">
    <location>
        <begin position="31"/>
        <end position="147"/>
    </location>
</feature>
<comment type="subcellular location">
    <subcellularLocation>
        <location evidence="2 9">Secreted</location>
    </subcellularLocation>
</comment>
<keyword evidence="7" id="KW-1015">Disulfide bond</keyword>
<evidence type="ECO:0000256" key="10">
    <source>
        <dbReference type="SAM" id="SignalP"/>
    </source>
</evidence>
<dbReference type="FunCoup" id="W5NEA6">
    <property type="interactions" value="886"/>
</dbReference>
<dbReference type="FunFam" id="2.10.90.10:FF:000007">
    <property type="entry name" value="Luteinizing hormone beta subunit"/>
    <property type="match status" value="1"/>
</dbReference>
<reference evidence="12" key="2">
    <citation type="submission" date="2025-08" db="UniProtKB">
        <authorList>
            <consortium name="Ensembl"/>
        </authorList>
    </citation>
    <scope>IDENTIFICATION</scope>
</reference>
<comment type="similarity">
    <text evidence="3 9">Belongs to the glycoprotein hormones subunit beta family.</text>
</comment>
<dbReference type="Pfam" id="PF00007">
    <property type="entry name" value="Cys_knot"/>
    <property type="match status" value="1"/>
</dbReference>
<dbReference type="InterPro" id="IPR006208">
    <property type="entry name" value="Glyco_hormone_CN"/>
</dbReference>
<feature type="domain" description="Glycoprotein hormone subunit beta" evidence="11">
    <location>
        <begin position="34"/>
        <end position="137"/>
    </location>
</feature>
<evidence type="ECO:0000256" key="6">
    <source>
        <dbReference type="ARBA" id="ARBA00022702"/>
    </source>
</evidence>
<evidence type="ECO:0000313" key="12">
    <source>
        <dbReference type="Ensembl" id="ENSLOCP00000018965.1"/>
    </source>
</evidence>
<dbReference type="GeneTree" id="ENSGT00940000161285"/>
<dbReference type="EMBL" id="AHAT01027842">
    <property type="status" value="NOT_ANNOTATED_CDS"/>
    <property type="molecule type" value="Genomic_DNA"/>
</dbReference>
<feature type="signal peptide" evidence="10">
    <location>
        <begin position="1"/>
        <end position="30"/>
    </location>
</feature>
<keyword evidence="8" id="KW-0325">Glycoprotein</keyword>
<keyword evidence="10" id="KW-0732">Signal</keyword>
<evidence type="ECO:0000256" key="4">
    <source>
        <dbReference type="ARBA" id="ARBA00011870"/>
    </source>
</evidence>
<evidence type="ECO:0000256" key="3">
    <source>
        <dbReference type="ARBA" id="ARBA00006552"/>
    </source>
</evidence>
<evidence type="ECO:0000259" key="11">
    <source>
        <dbReference type="Pfam" id="PF00007"/>
    </source>
</evidence>
<protein>
    <submittedName>
        <fullName evidence="12">Luteinizing hormone subunit beta</fullName>
    </submittedName>
</protein>
<dbReference type="GO" id="GO:0005737">
    <property type="term" value="C:cytoplasm"/>
    <property type="evidence" value="ECO:0000318"/>
    <property type="project" value="GO_Central"/>
</dbReference>
<reference evidence="12" key="3">
    <citation type="submission" date="2025-09" db="UniProtKB">
        <authorList>
            <consortium name="Ensembl"/>
        </authorList>
    </citation>
    <scope>IDENTIFICATION</scope>
</reference>
<dbReference type="InterPro" id="IPR018245">
    <property type="entry name" value="Gonadotropin_bsu_CS"/>
</dbReference>
<dbReference type="SUPFAM" id="SSF57501">
    <property type="entry name" value="Cystine-knot cytokines"/>
    <property type="match status" value="1"/>
</dbReference>
<evidence type="ECO:0000256" key="2">
    <source>
        <dbReference type="ARBA" id="ARBA00004613"/>
    </source>
</evidence>
<sequence length="147" mass="15827">SAAPRRMRAFPACIALLGLGLCGLPSPAATSPLRSCEPVNETVSVEKDGCPQCLVFRTSICSGHCLTKEPVYKSPLAMIYQHVCTYRDVKYETIRLPGCAPGVDPHVTYPVALSCDCSLCTMDTSDCTIESLSPDFCMSQRASLPAY</sequence>
<dbReference type="PANTHER" id="PTHR11515">
    <property type="entry name" value="GLYCOPROTEIN HORMONE BETA CHAIN"/>
    <property type="match status" value="1"/>
</dbReference>
<dbReference type="CDD" id="cd00069">
    <property type="entry name" value="GHB_like"/>
    <property type="match status" value="1"/>
</dbReference>
<dbReference type="GO" id="GO:0005179">
    <property type="term" value="F:hormone activity"/>
    <property type="evidence" value="ECO:0007669"/>
    <property type="project" value="UniProtKB-KW"/>
</dbReference>
<dbReference type="InterPro" id="IPR001545">
    <property type="entry name" value="Gonadotropin_bsu"/>
</dbReference>
<evidence type="ECO:0000256" key="5">
    <source>
        <dbReference type="ARBA" id="ARBA00022525"/>
    </source>
</evidence>
<name>W5NEA6_LEPOC</name>
<dbReference type="GO" id="GO:0008585">
    <property type="term" value="P:female gonad development"/>
    <property type="evidence" value="ECO:0007669"/>
    <property type="project" value="Ensembl"/>
</dbReference>
<dbReference type="PROSITE" id="PS00261">
    <property type="entry name" value="GLYCO_HORMONE_BETA_1"/>
    <property type="match status" value="1"/>
</dbReference>
<dbReference type="Gene3D" id="2.10.90.10">
    <property type="entry name" value="Cystine-knot cytokines"/>
    <property type="match status" value="1"/>
</dbReference>
<dbReference type="OMA" id="CTYRDFY"/>
<dbReference type="STRING" id="7918.ENSLOCP00000018965"/>
<dbReference type="eggNOG" id="ENOG502S49V">
    <property type="taxonomic scope" value="Eukaryota"/>
</dbReference>
<evidence type="ECO:0000256" key="8">
    <source>
        <dbReference type="ARBA" id="ARBA00023180"/>
    </source>
</evidence>
<dbReference type="GO" id="GO:0030728">
    <property type="term" value="P:ovulation"/>
    <property type="evidence" value="ECO:0007669"/>
    <property type="project" value="Ensembl"/>
</dbReference>
<comment type="function">
    <text evidence="1">Involved in gametogenesis and steroidogenesis.</text>
</comment>
<dbReference type="Bgee" id="ENSLOCG00000015412">
    <property type="expression patterns" value="Expressed in brain and 7 other cell types or tissues"/>
</dbReference>
<dbReference type="Proteomes" id="UP000018468">
    <property type="component" value="Linkage group LG16"/>
</dbReference>
<keyword evidence="13" id="KW-1185">Reference proteome</keyword>
<evidence type="ECO:0000256" key="7">
    <source>
        <dbReference type="ARBA" id="ARBA00023157"/>
    </source>
</evidence>
<dbReference type="GO" id="GO:0007283">
    <property type="term" value="P:spermatogenesis"/>
    <property type="evidence" value="ECO:0007669"/>
    <property type="project" value="Ensembl"/>
</dbReference>
<dbReference type="Ensembl" id="ENSLOCT00000018997.1">
    <property type="protein sequence ID" value="ENSLOCP00000018965.1"/>
    <property type="gene ID" value="ENSLOCG00000015412.1"/>
</dbReference>
<proteinExistence type="inferred from homology"/>
<organism evidence="12 13">
    <name type="scientific">Lepisosteus oculatus</name>
    <name type="common">Spotted gar</name>
    <dbReference type="NCBI Taxonomy" id="7918"/>
    <lineage>
        <taxon>Eukaryota</taxon>
        <taxon>Metazoa</taxon>
        <taxon>Chordata</taxon>
        <taxon>Craniata</taxon>
        <taxon>Vertebrata</taxon>
        <taxon>Euteleostomi</taxon>
        <taxon>Actinopterygii</taxon>
        <taxon>Neopterygii</taxon>
        <taxon>Holostei</taxon>
        <taxon>Semionotiformes</taxon>
        <taxon>Lepisosteidae</taxon>
        <taxon>Lepisosteus</taxon>
    </lineage>
</organism>
<dbReference type="AlphaFoldDB" id="W5NEA6"/>
<evidence type="ECO:0000313" key="13">
    <source>
        <dbReference type="Proteomes" id="UP000018468"/>
    </source>
</evidence>
<keyword evidence="6 9" id="KW-0372">Hormone</keyword>
<evidence type="ECO:0000256" key="9">
    <source>
        <dbReference type="RuleBase" id="RU004069"/>
    </source>
</evidence>
<keyword evidence="5" id="KW-0964">Secreted</keyword>